<dbReference type="RefSeq" id="WP_163052205.1">
    <property type="nucleotide sequence ID" value="NZ_AP019695.1"/>
</dbReference>
<feature type="transmembrane region" description="Helical" evidence="7">
    <location>
        <begin position="91"/>
        <end position="108"/>
    </location>
</feature>
<accession>A0A6N4TL20</accession>
<proteinExistence type="inferred from homology"/>
<evidence type="ECO:0000256" key="5">
    <source>
        <dbReference type="ARBA" id="ARBA00022989"/>
    </source>
</evidence>
<evidence type="ECO:0000256" key="7">
    <source>
        <dbReference type="SAM" id="Phobius"/>
    </source>
</evidence>
<dbReference type="GO" id="GO:0005886">
    <property type="term" value="C:plasma membrane"/>
    <property type="evidence" value="ECO:0007669"/>
    <property type="project" value="UniProtKB-SubCell"/>
</dbReference>
<keyword evidence="3" id="KW-1003">Cell membrane</keyword>
<dbReference type="KEGG" id="aarg:Aargi30884_20180"/>
<protein>
    <submittedName>
        <fullName evidence="8">Membrane protein</fullName>
    </submittedName>
</protein>
<sequence length="336" mass="35909">MKNFMIQKGPGFLVCAVIAAISQYIAKFVPQIGAALFAIGIGVFCGNTFLNKKCFQAGTSFSERNLLEYSIVLTGATLLLSDIFALGLKGIGFIATQMFLTICAAYLLGKAFGMKKKFRLLMGAGNAVCGSSAIASVSPILDADTKDKGIAITIVNVTGTVLMVLLPILTGILYQHEMLHTSAMIGGTLQSIGQVIASADLVGPAYVPTATIFKIIRIIFIVLVAYAFSHVNTDPDQKLFSKKKHTEGKVKTSIPWFIIGFFIMAILHTIGLIPRPLSELAHLVSQQFEIIALAAIGMRVKFKDLAAEGPKALGYGLTIGACQILFAIVLIKLFIG</sequence>
<evidence type="ECO:0000256" key="3">
    <source>
        <dbReference type="ARBA" id="ARBA00022475"/>
    </source>
</evidence>
<dbReference type="PANTHER" id="PTHR30106">
    <property type="entry name" value="INNER MEMBRANE PROTEIN YEIH-RELATED"/>
    <property type="match status" value="1"/>
</dbReference>
<dbReference type="AlphaFoldDB" id="A0A6N4TL20"/>
<name>A0A6N4TL20_9FIRM</name>
<comment type="similarity">
    <text evidence="2">Belongs to the UPF0324 family.</text>
</comment>
<keyword evidence="5 7" id="KW-1133">Transmembrane helix</keyword>
<feature type="transmembrane region" description="Helical" evidence="7">
    <location>
        <begin position="32"/>
        <end position="50"/>
    </location>
</feature>
<feature type="transmembrane region" description="Helical" evidence="7">
    <location>
        <begin position="66"/>
        <end position="85"/>
    </location>
</feature>
<organism evidence="8 9">
    <name type="scientific">Amedibacterium intestinale</name>
    <dbReference type="NCBI Taxonomy" id="2583452"/>
    <lineage>
        <taxon>Bacteria</taxon>
        <taxon>Bacillati</taxon>
        <taxon>Bacillota</taxon>
        <taxon>Erysipelotrichia</taxon>
        <taxon>Erysipelotrichales</taxon>
        <taxon>Erysipelotrichaceae</taxon>
        <taxon>Amedibacterium</taxon>
    </lineage>
</organism>
<evidence type="ECO:0000313" key="9">
    <source>
        <dbReference type="Proteomes" id="UP000464754"/>
    </source>
</evidence>
<evidence type="ECO:0000313" key="8">
    <source>
        <dbReference type="EMBL" id="BBK23115.1"/>
    </source>
</evidence>
<evidence type="ECO:0000256" key="1">
    <source>
        <dbReference type="ARBA" id="ARBA00004651"/>
    </source>
</evidence>
<keyword evidence="4 7" id="KW-0812">Transmembrane</keyword>
<reference evidence="9" key="1">
    <citation type="submission" date="2019-05" db="EMBL/GenBank/DDBJ databases">
        <title>Complete genome sequencing of Absiella argi strain JCM 30884.</title>
        <authorList>
            <person name="Sakamoto M."/>
            <person name="Murakami T."/>
            <person name="Mori H."/>
        </authorList>
    </citation>
    <scope>NUCLEOTIDE SEQUENCE [LARGE SCALE GENOMIC DNA]</scope>
    <source>
        <strain evidence="9">JCM 30884</strain>
    </source>
</reference>
<evidence type="ECO:0000256" key="4">
    <source>
        <dbReference type="ARBA" id="ARBA00022692"/>
    </source>
</evidence>
<evidence type="ECO:0000256" key="6">
    <source>
        <dbReference type="ARBA" id="ARBA00023136"/>
    </source>
</evidence>
<dbReference type="Pfam" id="PF03601">
    <property type="entry name" value="Cons_hypoth698"/>
    <property type="match status" value="1"/>
</dbReference>
<evidence type="ECO:0000256" key="2">
    <source>
        <dbReference type="ARBA" id="ARBA00007977"/>
    </source>
</evidence>
<dbReference type="EMBL" id="AP019695">
    <property type="protein sequence ID" value="BBK23115.1"/>
    <property type="molecule type" value="Genomic_DNA"/>
</dbReference>
<dbReference type="InterPro" id="IPR018383">
    <property type="entry name" value="UPF0324_pro"/>
</dbReference>
<keyword evidence="6 7" id="KW-0472">Membrane</keyword>
<gene>
    <name evidence="8" type="ORF">Aargi30884_20180</name>
</gene>
<dbReference type="PANTHER" id="PTHR30106:SF2">
    <property type="entry name" value="UPF0324 INNER MEMBRANE PROTEIN YEIH"/>
    <property type="match status" value="1"/>
</dbReference>
<feature type="transmembrane region" description="Helical" evidence="7">
    <location>
        <begin position="254"/>
        <end position="274"/>
    </location>
</feature>
<feature type="transmembrane region" description="Helical" evidence="7">
    <location>
        <begin position="312"/>
        <end position="335"/>
    </location>
</feature>
<dbReference type="Proteomes" id="UP000464754">
    <property type="component" value="Chromosome"/>
</dbReference>
<comment type="subcellular location">
    <subcellularLocation>
        <location evidence="1">Cell membrane</location>
        <topology evidence="1">Multi-pass membrane protein</topology>
    </subcellularLocation>
</comment>
<feature type="transmembrane region" description="Helical" evidence="7">
    <location>
        <begin position="150"/>
        <end position="174"/>
    </location>
</feature>
<keyword evidence="9" id="KW-1185">Reference proteome</keyword>
<feature type="transmembrane region" description="Helical" evidence="7">
    <location>
        <begin position="212"/>
        <end position="233"/>
    </location>
</feature>